<dbReference type="InterPro" id="IPR001796">
    <property type="entry name" value="DHFR_dom"/>
</dbReference>
<comment type="caution">
    <text evidence="2">The sequence shown here is derived from an EMBL/GenBank/DDBJ whole genome shotgun (WGS) entry which is preliminary data.</text>
</comment>
<reference evidence="2 3" key="1">
    <citation type="submission" date="2019-03" db="EMBL/GenBank/DDBJ databases">
        <title>Genomic Encyclopedia of Type Strains, Phase IV (KMG-IV): sequencing the most valuable type-strain genomes for metagenomic binning, comparative biology and taxonomic classification.</title>
        <authorList>
            <person name="Goeker M."/>
        </authorList>
    </citation>
    <scope>NUCLEOTIDE SEQUENCE [LARGE SCALE GENOMIC DNA]</scope>
    <source>
        <strain evidence="2 3">DSM 13575</strain>
    </source>
</reference>
<dbReference type="GO" id="GO:0046654">
    <property type="term" value="P:tetrahydrofolate biosynthetic process"/>
    <property type="evidence" value="ECO:0007669"/>
    <property type="project" value="InterPro"/>
</dbReference>
<dbReference type="Pfam" id="PF00186">
    <property type="entry name" value="DHFR_1"/>
    <property type="match status" value="1"/>
</dbReference>
<feature type="domain" description="DHFR" evidence="1">
    <location>
        <begin position="1"/>
        <end position="181"/>
    </location>
</feature>
<dbReference type="InterPro" id="IPR024072">
    <property type="entry name" value="DHFR-like_dom_sf"/>
</dbReference>
<dbReference type="PROSITE" id="PS51330">
    <property type="entry name" value="DHFR_2"/>
    <property type="match status" value="1"/>
</dbReference>
<evidence type="ECO:0000313" key="3">
    <source>
        <dbReference type="Proteomes" id="UP000294817"/>
    </source>
</evidence>
<dbReference type="PANTHER" id="PTHR38011">
    <property type="entry name" value="DIHYDROFOLATE REDUCTASE FAMILY PROTEIN (AFU_ORTHOLOGUE AFUA_8G06820)"/>
    <property type="match status" value="1"/>
</dbReference>
<evidence type="ECO:0000259" key="1">
    <source>
        <dbReference type="PROSITE" id="PS51330"/>
    </source>
</evidence>
<accession>A0A4R8ED68</accession>
<dbReference type="SUPFAM" id="SSF53597">
    <property type="entry name" value="Dihydrofolate reductase-like"/>
    <property type="match status" value="1"/>
</dbReference>
<dbReference type="RefSeq" id="WP_103875826.1">
    <property type="nucleotide sequence ID" value="NZ_SODZ01000028.1"/>
</dbReference>
<dbReference type="Gene3D" id="3.40.430.10">
    <property type="entry name" value="Dihydrofolate Reductase, subunit A"/>
    <property type="match status" value="1"/>
</dbReference>
<name>A0A4R8ED68_9BACT</name>
<evidence type="ECO:0000313" key="2">
    <source>
        <dbReference type="EMBL" id="TDX09622.1"/>
    </source>
</evidence>
<sequence length="181" mass="21171">MRVKLIMVQSMNGKIRITDDSQRSWSSTEDKELFNNITRDIGIVLMGRKTFEEIGSPLKKRINVVLTGNPEKYKELELKYDKYLYFTDNPPEILLDKLEKKGYTEVALIGGPTINSLFLEKNLIDEIFLTIEPVIIEGDLSIFKYVNDKYNFKLNDFKKLNEDTILLHYLKVDDKEYPHAK</sequence>
<protein>
    <submittedName>
        <fullName evidence="2">Dihydrofolate reductase</fullName>
    </submittedName>
</protein>
<dbReference type="EMBL" id="SODZ01000028">
    <property type="protein sequence ID" value="TDX09622.1"/>
    <property type="molecule type" value="Genomic_DNA"/>
</dbReference>
<gene>
    <name evidence="2" type="ORF">C8D74_1281</name>
</gene>
<dbReference type="GO" id="GO:0004146">
    <property type="term" value="F:dihydrofolate reductase activity"/>
    <property type="evidence" value="ECO:0007669"/>
    <property type="project" value="InterPro"/>
</dbReference>
<organism evidence="2 3">
    <name type="scientific">Petrotoga sibirica</name>
    <dbReference type="NCBI Taxonomy" id="156202"/>
    <lineage>
        <taxon>Bacteria</taxon>
        <taxon>Thermotogati</taxon>
        <taxon>Thermotogota</taxon>
        <taxon>Thermotogae</taxon>
        <taxon>Petrotogales</taxon>
        <taxon>Petrotogaceae</taxon>
        <taxon>Petrotoga</taxon>
    </lineage>
</organism>
<keyword evidence="3" id="KW-1185">Reference proteome</keyword>
<dbReference type="InterPro" id="IPR050765">
    <property type="entry name" value="Riboflavin_Biosynth_HTPR"/>
</dbReference>
<dbReference type="AlphaFoldDB" id="A0A4R8ED68"/>
<proteinExistence type="predicted"/>
<dbReference type="Proteomes" id="UP000294817">
    <property type="component" value="Unassembled WGS sequence"/>
</dbReference>